<evidence type="ECO:0000256" key="5">
    <source>
        <dbReference type="SAM" id="Phobius"/>
    </source>
</evidence>
<keyword evidence="3 5" id="KW-1133">Transmembrane helix</keyword>
<dbReference type="InterPro" id="IPR006977">
    <property type="entry name" value="Yip1_dom"/>
</dbReference>
<dbReference type="AlphaFoldDB" id="A0A4Y8PVG8"/>
<feature type="transmembrane region" description="Helical" evidence="5">
    <location>
        <begin position="192"/>
        <end position="211"/>
    </location>
</feature>
<dbReference type="OrthoDB" id="1724610at2"/>
<evidence type="ECO:0000256" key="4">
    <source>
        <dbReference type="ARBA" id="ARBA00023136"/>
    </source>
</evidence>
<keyword evidence="2 5" id="KW-0812">Transmembrane</keyword>
<evidence type="ECO:0000313" key="8">
    <source>
        <dbReference type="Proteomes" id="UP000298246"/>
    </source>
</evidence>
<dbReference type="RefSeq" id="WP_134755509.1">
    <property type="nucleotide sequence ID" value="NZ_MYFO02000003.1"/>
</dbReference>
<evidence type="ECO:0000313" key="7">
    <source>
        <dbReference type="EMBL" id="TFE85040.1"/>
    </source>
</evidence>
<dbReference type="GO" id="GO:0016020">
    <property type="term" value="C:membrane"/>
    <property type="evidence" value="ECO:0007669"/>
    <property type="project" value="UniProtKB-SubCell"/>
</dbReference>
<dbReference type="Pfam" id="PF04893">
    <property type="entry name" value="Yip1"/>
    <property type="match status" value="1"/>
</dbReference>
<protein>
    <recommendedName>
        <fullName evidence="6">Yip1 domain-containing protein</fullName>
    </recommendedName>
</protein>
<evidence type="ECO:0000256" key="1">
    <source>
        <dbReference type="ARBA" id="ARBA00004141"/>
    </source>
</evidence>
<feature type="domain" description="Yip1" evidence="6">
    <location>
        <begin position="6"/>
        <end position="208"/>
    </location>
</feature>
<comment type="caution">
    <text evidence="7">The sequence shown here is derived from an EMBL/GenBank/DDBJ whole genome shotgun (WGS) entry which is preliminary data.</text>
</comment>
<reference evidence="7 8" key="1">
    <citation type="submission" date="2017-03" db="EMBL/GenBank/DDBJ databases">
        <title>Isolation of Levoglucosan Utilizing Bacteria.</title>
        <authorList>
            <person name="Arya A.S."/>
        </authorList>
    </citation>
    <scope>NUCLEOTIDE SEQUENCE [LARGE SCALE GENOMIC DNA]</scope>
    <source>
        <strain evidence="7 8">MEC069</strain>
    </source>
</reference>
<feature type="transmembrane region" description="Helical" evidence="5">
    <location>
        <begin position="114"/>
        <end position="133"/>
    </location>
</feature>
<gene>
    <name evidence="7" type="ORF">B5M42_18515</name>
</gene>
<keyword evidence="8" id="KW-1185">Reference proteome</keyword>
<keyword evidence="4 5" id="KW-0472">Membrane</keyword>
<sequence length="217" mass="24064">MNSLVHVLVSPNVTFNRLRERGGWLLPLLGIIVFSMVAVWLQMPLTLRTAEKLLQDKPLPANMTMEQMLNLNMITGTVMSVLLPVLFVFLGALVLMIVNLFIRGNATYMQLAKVALLAYVPWLISGLISGVLIRTMDVASPYDVMLNATVLLPEKHGLLFQLLTLVDPFRIWMLVLAIIGTAVAAEKSKKSVWPWLTAIWLLVSFFSAFFAGQAPAA</sequence>
<proteinExistence type="predicted"/>
<organism evidence="7 8">
    <name type="scientific">Paenibacillus athensensis</name>
    <dbReference type="NCBI Taxonomy" id="1967502"/>
    <lineage>
        <taxon>Bacteria</taxon>
        <taxon>Bacillati</taxon>
        <taxon>Bacillota</taxon>
        <taxon>Bacilli</taxon>
        <taxon>Bacillales</taxon>
        <taxon>Paenibacillaceae</taxon>
        <taxon>Paenibacillus</taxon>
    </lineage>
</organism>
<evidence type="ECO:0000256" key="2">
    <source>
        <dbReference type="ARBA" id="ARBA00022692"/>
    </source>
</evidence>
<name>A0A4Y8PVG8_9BACL</name>
<evidence type="ECO:0000259" key="6">
    <source>
        <dbReference type="Pfam" id="PF04893"/>
    </source>
</evidence>
<evidence type="ECO:0000256" key="3">
    <source>
        <dbReference type="ARBA" id="ARBA00022989"/>
    </source>
</evidence>
<dbReference type="EMBL" id="MYFO01000029">
    <property type="protein sequence ID" value="TFE85040.1"/>
    <property type="molecule type" value="Genomic_DNA"/>
</dbReference>
<feature type="transmembrane region" description="Helical" evidence="5">
    <location>
        <begin position="78"/>
        <end position="102"/>
    </location>
</feature>
<feature type="transmembrane region" description="Helical" evidence="5">
    <location>
        <begin position="24"/>
        <end position="43"/>
    </location>
</feature>
<accession>A0A4Y8PVG8</accession>
<dbReference type="Proteomes" id="UP000298246">
    <property type="component" value="Unassembled WGS sequence"/>
</dbReference>
<feature type="transmembrane region" description="Helical" evidence="5">
    <location>
        <begin position="169"/>
        <end position="185"/>
    </location>
</feature>
<comment type="subcellular location">
    <subcellularLocation>
        <location evidence="1">Membrane</location>
        <topology evidence="1">Multi-pass membrane protein</topology>
    </subcellularLocation>
</comment>